<name>A0A4R6USR1_9GAMM</name>
<comment type="caution">
    <text evidence="2">The sequence shown here is derived from an EMBL/GenBank/DDBJ whole genome shotgun (WGS) entry which is preliminary data.</text>
</comment>
<dbReference type="InterPro" id="IPR011051">
    <property type="entry name" value="RmlC_Cupin_sf"/>
</dbReference>
<accession>A0A4R6USR1</accession>
<dbReference type="Gene3D" id="2.60.120.10">
    <property type="entry name" value="Jelly Rolls"/>
    <property type="match status" value="1"/>
</dbReference>
<dbReference type="RefSeq" id="WP_133589890.1">
    <property type="nucleotide sequence ID" value="NZ_CP037953.1"/>
</dbReference>
<dbReference type="Proteomes" id="UP000295375">
    <property type="component" value="Unassembled WGS sequence"/>
</dbReference>
<dbReference type="SUPFAM" id="SSF51182">
    <property type="entry name" value="RmlC-like cupins"/>
    <property type="match status" value="1"/>
</dbReference>
<sequence>MLAKINIREQLAGIDEYWSQKIIGNANGQLFKLAKGIGSTRWHQHDDQDELFIVYSGKLIIELREQTITLNPEEMFIVPKGVEHCPRAEPEAEFLIVGLAITSNAAGGKPEY</sequence>
<dbReference type="InterPro" id="IPR013096">
    <property type="entry name" value="Cupin_2"/>
</dbReference>
<dbReference type="InterPro" id="IPR052044">
    <property type="entry name" value="PKS_Associated_Protein"/>
</dbReference>
<evidence type="ECO:0000313" key="3">
    <source>
        <dbReference type="Proteomes" id="UP000295375"/>
    </source>
</evidence>
<proteinExistence type="predicted"/>
<dbReference type="OrthoDB" id="9794183at2"/>
<dbReference type="InterPro" id="IPR014710">
    <property type="entry name" value="RmlC-like_jellyroll"/>
</dbReference>
<protein>
    <submittedName>
        <fullName evidence="2">Cupin domain</fullName>
    </submittedName>
</protein>
<dbReference type="PANTHER" id="PTHR36114:SF1">
    <property type="entry name" value="16.7 KDA PROTEIN IN WHIE LOCUS"/>
    <property type="match status" value="1"/>
</dbReference>
<evidence type="ECO:0000259" key="1">
    <source>
        <dbReference type="Pfam" id="PF07883"/>
    </source>
</evidence>
<gene>
    <name evidence="2" type="ORF">EV696_106143</name>
</gene>
<evidence type="ECO:0000313" key="2">
    <source>
        <dbReference type="EMBL" id="TDQ48703.1"/>
    </source>
</evidence>
<reference evidence="2 3" key="1">
    <citation type="submission" date="2019-03" db="EMBL/GenBank/DDBJ databases">
        <title>Genomic Encyclopedia of Type Strains, Phase IV (KMG-IV): sequencing the most valuable type-strain genomes for metagenomic binning, comparative biology and taxonomic classification.</title>
        <authorList>
            <person name="Goeker M."/>
        </authorList>
    </citation>
    <scope>NUCLEOTIDE SEQUENCE [LARGE SCALE GENOMIC DNA]</scope>
    <source>
        <strain evidence="2 3">DSM 103792</strain>
    </source>
</reference>
<dbReference type="CDD" id="cd02226">
    <property type="entry name" value="cupin_YdbB-like"/>
    <property type="match status" value="1"/>
</dbReference>
<dbReference type="Pfam" id="PF07883">
    <property type="entry name" value="Cupin_2"/>
    <property type="match status" value="1"/>
</dbReference>
<organism evidence="2 3">
    <name type="scientific">Permianibacter aggregans</name>
    <dbReference type="NCBI Taxonomy" id="1510150"/>
    <lineage>
        <taxon>Bacteria</taxon>
        <taxon>Pseudomonadati</taxon>
        <taxon>Pseudomonadota</taxon>
        <taxon>Gammaproteobacteria</taxon>
        <taxon>Pseudomonadales</taxon>
        <taxon>Pseudomonadaceae</taxon>
        <taxon>Permianibacter</taxon>
    </lineage>
</organism>
<keyword evidence="3" id="KW-1185">Reference proteome</keyword>
<dbReference type="PANTHER" id="PTHR36114">
    <property type="entry name" value="16.7 KDA PROTEIN IN WHIE LOCUS"/>
    <property type="match status" value="1"/>
</dbReference>
<dbReference type="AlphaFoldDB" id="A0A4R6USR1"/>
<feature type="domain" description="Cupin type-2" evidence="1">
    <location>
        <begin position="30"/>
        <end position="96"/>
    </location>
</feature>
<dbReference type="EMBL" id="SNYM01000006">
    <property type="protein sequence ID" value="TDQ48703.1"/>
    <property type="molecule type" value="Genomic_DNA"/>
</dbReference>